<keyword evidence="1 3" id="KW-0732">Signal</keyword>
<dbReference type="InterPro" id="IPR042235">
    <property type="entry name" value="ZP-C_dom"/>
</dbReference>
<dbReference type="InterPro" id="IPR055355">
    <property type="entry name" value="ZP-C"/>
</dbReference>
<dbReference type="EMBL" id="AFYH01007300">
    <property type="status" value="NOT_ANNOTATED_CDS"/>
    <property type="molecule type" value="Genomic_DNA"/>
</dbReference>
<accession>H3BHS9</accession>
<keyword evidence="2" id="KW-1015">Disulfide bond</keyword>
<dbReference type="InterPro" id="IPR001507">
    <property type="entry name" value="ZP_dom"/>
</dbReference>
<feature type="signal peptide" evidence="3">
    <location>
        <begin position="1"/>
        <end position="21"/>
    </location>
</feature>
<reference evidence="5" key="2">
    <citation type="submission" date="2025-08" db="UniProtKB">
        <authorList>
            <consortium name="Ensembl"/>
        </authorList>
    </citation>
    <scope>IDENTIFICATION</scope>
</reference>
<evidence type="ECO:0000256" key="3">
    <source>
        <dbReference type="SAM" id="SignalP"/>
    </source>
</evidence>
<reference evidence="6" key="1">
    <citation type="submission" date="2011-08" db="EMBL/GenBank/DDBJ databases">
        <title>The draft genome of Latimeria chalumnae.</title>
        <authorList>
            <person name="Di Palma F."/>
            <person name="Alfoldi J."/>
            <person name="Johnson J."/>
            <person name="Berlin A."/>
            <person name="Gnerre S."/>
            <person name="Jaffe D."/>
            <person name="MacCallum I."/>
            <person name="Young S."/>
            <person name="Walker B.J."/>
            <person name="Lander E."/>
            <person name="Lindblad-Toh K."/>
        </authorList>
    </citation>
    <scope>NUCLEOTIDE SEQUENCE [LARGE SCALE GENOMIC DNA]</scope>
    <source>
        <strain evidence="6">Wild caught</strain>
    </source>
</reference>
<dbReference type="eggNOG" id="ENOG502QTHG">
    <property type="taxonomic scope" value="Eukaryota"/>
</dbReference>
<dbReference type="EMBL" id="AFYH01007299">
    <property type="status" value="NOT_ANNOTATED_CDS"/>
    <property type="molecule type" value="Genomic_DNA"/>
</dbReference>
<gene>
    <name evidence="5" type="primary">LOC102352175</name>
</gene>
<sequence>VKMLAFLTTLFVLATHHCARAQFSCSAENQRYPVNNDISVNCGPQHIELTINICPVLYAGFQPSVLALNSRHNETTCFGTVDNSTSPPVIRYTFLVNETSQHRCGNNFEIIETGPGSGLLSDFSHLQAVIISGYIDTPQSLDGVISYATDLYYIYKCEYPLEYLLNNTKLITSSASVAVTTNNGSFISTLSMKLYSDLNYSTPLIVSNSGIPLKTNIYVQVSASNLTERFNVMLDHCFATPSPFSSMGSSNSFTFFTGCHKEAKTTIVSNGRGTSSQFYFDAFRFLEHRDKPVSTIYLRCVTRLCEPQTCKDLLSVCNSSSGSRRKREAVSPTAASTVTDAVTVSGGPIYT</sequence>
<dbReference type="OMA" id="INLCTAQ"/>
<reference evidence="5" key="3">
    <citation type="submission" date="2025-09" db="UniProtKB">
        <authorList>
            <consortium name="Ensembl"/>
        </authorList>
    </citation>
    <scope>IDENTIFICATION</scope>
</reference>
<dbReference type="Gene3D" id="2.60.40.4100">
    <property type="entry name" value="Zona pellucida, ZP-C domain"/>
    <property type="match status" value="1"/>
</dbReference>
<dbReference type="Ensembl" id="ENSLACT00000021591.1">
    <property type="protein sequence ID" value="ENSLACP00000021450.1"/>
    <property type="gene ID" value="ENSLACG00000018848.1"/>
</dbReference>
<feature type="domain" description="ZP" evidence="4">
    <location>
        <begin position="41"/>
        <end position="324"/>
    </location>
</feature>
<dbReference type="AlphaFoldDB" id="H3BHS9"/>
<name>H3BHS9_LATCH</name>
<evidence type="ECO:0000256" key="2">
    <source>
        <dbReference type="ARBA" id="ARBA00023157"/>
    </source>
</evidence>
<dbReference type="SMART" id="SM00241">
    <property type="entry name" value="ZP"/>
    <property type="match status" value="1"/>
</dbReference>
<feature type="chain" id="PRO_5003580856" evidence="3">
    <location>
        <begin position="22"/>
        <end position="351"/>
    </location>
</feature>
<keyword evidence="6" id="KW-1185">Reference proteome</keyword>
<dbReference type="PANTHER" id="PTHR14002:SF14">
    <property type="entry name" value="SI:DKEY-103G5.3"/>
    <property type="match status" value="1"/>
</dbReference>
<evidence type="ECO:0000256" key="1">
    <source>
        <dbReference type="ARBA" id="ARBA00022729"/>
    </source>
</evidence>
<dbReference type="InParanoid" id="H3BHS9"/>
<dbReference type="GeneTree" id="ENSGT00940000166045"/>
<dbReference type="HOGENOM" id="CLU_045259_2_0_1"/>
<dbReference type="PROSITE" id="PS51034">
    <property type="entry name" value="ZP_2"/>
    <property type="match status" value="1"/>
</dbReference>
<evidence type="ECO:0000313" key="6">
    <source>
        <dbReference type="Proteomes" id="UP000008672"/>
    </source>
</evidence>
<organism evidence="5 6">
    <name type="scientific">Latimeria chalumnae</name>
    <name type="common">Coelacanth</name>
    <dbReference type="NCBI Taxonomy" id="7897"/>
    <lineage>
        <taxon>Eukaryota</taxon>
        <taxon>Metazoa</taxon>
        <taxon>Chordata</taxon>
        <taxon>Craniata</taxon>
        <taxon>Vertebrata</taxon>
        <taxon>Euteleostomi</taxon>
        <taxon>Coelacanthiformes</taxon>
        <taxon>Coelacanthidae</taxon>
        <taxon>Latimeria</taxon>
    </lineage>
</organism>
<dbReference type="EMBL" id="AFYH01007298">
    <property type="status" value="NOT_ANNOTATED_CDS"/>
    <property type="molecule type" value="Genomic_DNA"/>
</dbReference>
<dbReference type="PANTHER" id="PTHR14002">
    <property type="entry name" value="ENDOGLIN/TGF-BETA RECEPTOR TYPE III"/>
    <property type="match status" value="1"/>
</dbReference>
<dbReference type="Pfam" id="PF00100">
    <property type="entry name" value="Zona_pellucida"/>
    <property type="match status" value="1"/>
</dbReference>
<dbReference type="Proteomes" id="UP000008672">
    <property type="component" value="Unassembled WGS sequence"/>
</dbReference>
<protein>
    <submittedName>
        <fullName evidence="5">Si:dkey-103g5.3</fullName>
    </submittedName>
</protein>
<evidence type="ECO:0000313" key="5">
    <source>
        <dbReference type="Ensembl" id="ENSLACP00000021450.1"/>
    </source>
</evidence>
<proteinExistence type="predicted"/>
<evidence type="ECO:0000259" key="4">
    <source>
        <dbReference type="PROSITE" id="PS51034"/>
    </source>
</evidence>